<comment type="subcellular location">
    <subcellularLocation>
        <location evidence="1">Membrane</location>
        <topology evidence="1">Multi-pass membrane protein</topology>
    </subcellularLocation>
</comment>
<sequence>MAVIQPLVVREAASEHHVDRSMQTWNKATQSLCIIFMSVFFGLRVYTRTSLLRNWGQEDWCCLAAWVLGVSYSAIALAMGHFGGGVHWDDVPEEHHIPFQKIERGKRKSPANARQLTYVTMVMYGPTAFLTKMTLLWIMTRVFIIFIYVFLVLMLLYYIPAVIVKIRICMPIAKFWEQDLPGSCLDQNAIIMADAVVSVVSDLIVLLLPLPLTMRLQLPRQKKMRVMGMLGAGGLACASSVIRLVLIELTGKSKDATIAFMRVNMFGNAEIAIGVICACLPALSALITQKYNEYSSGRYNSHNSEYHLSKVRNQTKGSRADRSNNMSVMGHESDKDILMTNVQAVPRIETTVQGDYNRQGQNQQGIMRTVDVSTSVASRDS</sequence>
<evidence type="ECO:0000256" key="4">
    <source>
        <dbReference type="ARBA" id="ARBA00023136"/>
    </source>
</evidence>
<reference evidence="9" key="1">
    <citation type="journal article" date="2017" name="Genome Biol.">
        <title>Comparative genomics reveals high biological diversity and specific adaptations in the industrially and medically important fungal genus Aspergillus.</title>
        <authorList>
            <person name="de Vries R.P."/>
            <person name="Riley R."/>
            <person name="Wiebenga A."/>
            <person name="Aguilar-Osorio G."/>
            <person name="Amillis S."/>
            <person name="Uchima C.A."/>
            <person name="Anderluh G."/>
            <person name="Asadollahi M."/>
            <person name="Askin M."/>
            <person name="Barry K."/>
            <person name="Battaglia E."/>
            <person name="Bayram O."/>
            <person name="Benocci T."/>
            <person name="Braus-Stromeyer S.A."/>
            <person name="Caldana C."/>
            <person name="Canovas D."/>
            <person name="Cerqueira G.C."/>
            <person name="Chen F."/>
            <person name="Chen W."/>
            <person name="Choi C."/>
            <person name="Clum A."/>
            <person name="Dos Santos R.A."/>
            <person name="Damasio A.R."/>
            <person name="Diallinas G."/>
            <person name="Emri T."/>
            <person name="Fekete E."/>
            <person name="Flipphi M."/>
            <person name="Freyberg S."/>
            <person name="Gallo A."/>
            <person name="Gournas C."/>
            <person name="Habgood R."/>
            <person name="Hainaut M."/>
            <person name="Harispe M.L."/>
            <person name="Henrissat B."/>
            <person name="Hilden K.S."/>
            <person name="Hope R."/>
            <person name="Hossain A."/>
            <person name="Karabika E."/>
            <person name="Karaffa L."/>
            <person name="Karanyi Z."/>
            <person name="Krasevec N."/>
            <person name="Kuo A."/>
            <person name="Kusch H."/>
            <person name="LaButti K."/>
            <person name="Lagendijk E.L."/>
            <person name="Lapidus A."/>
            <person name="Levasseur A."/>
            <person name="Lindquist E."/>
            <person name="Lipzen A."/>
            <person name="Logrieco A.F."/>
            <person name="MacCabe A."/>
            <person name="Maekelae M.R."/>
            <person name="Malavazi I."/>
            <person name="Melin P."/>
            <person name="Meyer V."/>
            <person name="Mielnichuk N."/>
            <person name="Miskei M."/>
            <person name="Molnar A.P."/>
            <person name="Mule G."/>
            <person name="Ngan C.Y."/>
            <person name="Orejas M."/>
            <person name="Orosz E."/>
            <person name="Ouedraogo J.P."/>
            <person name="Overkamp K.M."/>
            <person name="Park H.-S."/>
            <person name="Perrone G."/>
            <person name="Piumi F."/>
            <person name="Punt P.J."/>
            <person name="Ram A.F."/>
            <person name="Ramon A."/>
            <person name="Rauscher S."/>
            <person name="Record E."/>
            <person name="Riano-Pachon D.M."/>
            <person name="Robert V."/>
            <person name="Roehrig J."/>
            <person name="Ruller R."/>
            <person name="Salamov A."/>
            <person name="Salih N.S."/>
            <person name="Samson R.A."/>
            <person name="Sandor E."/>
            <person name="Sanguinetti M."/>
            <person name="Schuetze T."/>
            <person name="Sepcic K."/>
            <person name="Shelest E."/>
            <person name="Sherlock G."/>
            <person name="Sophianopoulou V."/>
            <person name="Squina F.M."/>
            <person name="Sun H."/>
            <person name="Susca A."/>
            <person name="Todd R.B."/>
            <person name="Tsang A."/>
            <person name="Unkles S.E."/>
            <person name="van de Wiele N."/>
            <person name="van Rossen-Uffink D."/>
            <person name="Oliveira J.V."/>
            <person name="Vesth T.C."/>
            <person name="Visser J."/>
            <person name="Yu J.-H."/>
            <person name="Zhou M."/>
            <person name="Andersen M.R."/>
            <person name="Archer D.B."/>
            <person name="Baker S.E."/>
            <person name="Benoit I."/>
            <person name="Brakhage A.A."/>
            <person name="Braus G.H."/>
            <person name="Fischer R."/>
            <person name="Frisvad J.C."/>
            <person name="Goldman G.H."/>
            <person name="Houbraken J."/>
            <person name="Oakley B."/>
            <person name="Pocsi I."/>
            <person name="Scazzocchio C."/>
            <person name="Seiboth B."/>
            <person name="vanKuyk P.A."/>
            <person name="Wortman J."/>
            <person name="Dyer P.S."/>
            <person name="Grigoriev I.V."/>
        </authorList>
    </citation>
    <scope>NUCLEOTIDE SEQUENCE [LARGE SCALE GENOMIC DNA]</scope>
    <source>
        <strain evidence="9">CBS 593.65</strain>
    </source>
</reference>
<dbReference type="PANTHER" id="PTHR33048:SF159">
    <property type="entry name" value="MEMBRANE PROTEIN, PUTATIVE (AFU_ORTHOLOGUE AFUA_5G02860)-RELATED"/>
    <property type="match status" value="1"/>
</dbReference>
<dbReference type="EMBL" id="KV878602">
    <property type="protein sequence ID" value="OJJ52360.1"/>
    <property type="molecule type" value="Genomic_DNA"/>
</dbReference>
<feature type="domain" description="Rhodopsin" evidence="7">
    <location>
        <begin position="43"/>
        <end position="288"/>
    </location>
</feature>
<dbReference type="AlphaFoldDB" id="A0A1L9SYU0"/>
<evidence type="ECO:0000256" key="5">
    <source>
        <dbReference type="ARBA" id="ARBA00038359"/>
    </source>
</evidence>
<dbReference type="GO" id="GO:0016020">
    <property type="term" value="C:membrane"/>
    <property type="evidence" value="ECO:0007669"/>
    <property type="project" value="UniProtKB-SubCell"/>
</dbReference>
<dbReference type="RefSeq" id="XP_040696166.1">
    <property type="nucleotide sequence ID" value="XM_040845534.1"/>
</dbReference>
<protein>
    <recommendedName>
        <fullName evidence="7">Rhodopsin domain-containing protein</fullName>
    </recommendedName>
</protein>
<keyword evidence="2 6" id="KW-0812">Transmembrane</keyword>
<dbReference type="PANTHER" id="PTHR33048">
    <property type="entry name" value="PTH11-LIKE INTEGRAL MEMBRANE PROTEIN (AFU_ORTHOLOGUE AFUA_5G11245)"/>
    <property type="match status" value="1"/>
</dbReference>
<organism evidence="8 9">
    <name type="scientific">Aspergillus sydowii CBS 593.65</name>
    <dbReference type="NCBI Taxonomy" id="1036612"/>
    <lineage>
        <taxon>Eukaryota</taxon>
        <taxon>Fungi</taxon>
        <taxon>Dikarya</taxon>
        <taxon>Ascomycota</taxon>
        <taxon>Pezizomycotina</taxon>
        <taxon>Eurotiomycetes</taxon>
        <taxon>Eurotiomycetidae</taxon>
        <taxon>Eurotiales</taxon>
        <taxon>Aspergillaceae</taxon>
        <taxon>Aspergillus</taxon>
        <taxon>Aspergillus subgen. Nidulantes</taxon>
    </lineage>
</organism>
<keyword evidence="9" id="KW-1185">Reference proteome</keyword>
<evidence type="ECO:0000256" key="3">
    <source>
        <dbReference type="ARBA" id="ARBA00022989"/>
    </source>
</evidence>
<keyword evidence="3 6" id="KW-1133">Transmembrane helix</keyword>
<accession>A0A1L9SYU0</accession>
<comment type="similarity">
    <text evidence="5">Belongs to the SAT4 family.</text>
</comment>
<feature type="transmembrane region" description="Helical" evidence="6">
    <location>
        <begin position="226"/>
        <end position="246"/>
    </location>
</feature>
<feature type="transmembrane region" description="Helical" evidence="6">
    <location>
        <begin position="188"/>
        <end position="214"/>
    </location>
</feature>
<dbReference type="Proteomes" id="UP000184356">
    <property type="component" value="Unassembled WGS sequence"/>
</dbReference>
<evidence type="ECO:0000256" key="1">
    <source>
        <dbReference type="ARBA" id="ARBA00004141"/>
    </source>
</evidence>
<gene>
    <name evidence="8" type="ORF">ASPSYDRAFT_37389</name>
</gene>
<name>A0A1L9SYU0_9EURO</name>
<dbReference type="Pfam" id="PF20684">
    <property type="entry name" value="Fung_rhodopsin"/>
    <property type="match status" value="1"/>
</dbReference>
<feature type="transmembrane region" description="Helical" evidence="6">
    <location>
        <begin position="145"/>
        <end position="168"/>
    </location>
</feature>
<evidence type="ECO:0000313" key="9">
    <source>
        <dbReference type="Proteomes" id="UP000184356"/>
    </source>
</evidence>
<keyword evidence="4 6" id="KW-0472">Membrane</keyword>
<dbReference type="VEuPathDB" id="FungiDB:ASPSYDRAFT_37389"/>
<feature type="transmembrane region" description="Helical" evidence="6">
    <location>
        <begin position="266"/>
        <end position="288"/>
    </location>
</feature>
<dbReference type="InterPro" id="IPR052337">
    <property type="entry name" value="SAT4-like"/>
</dbReference>
<feature type="transmembrane region" description="Helical" evidence="6">
    <location>
        <begin position="116"/>
        <end position="138"/>
    </location>
</feature>
<dbReference type="GeneID" id="63761607"/>
<dbReference type="OrthoDB" id="5342292at2759"/>
<evidence type="ECO:0000256" key="6">
    <source>
        <dbReference type="SAM" id="Phobius"/>
    </source>
</evidence>
<evidence type="ECO:0000259" key="7">
    <source>
        <dbReference type="Pfam" id="PF20684"/>
    </source>
</evidence>
<feature type="transmembrane region" description="Helical" evidence="6">
    <location>
        <begin position="59"/>
        <end position="82"/>
    </location>
</feature>
<evidence type="ECO:0000256" key="2">
    <source>
        <dbReference type="ARBA" id="ARBA00022692"/>
    </source>
</evidence>
<evidence type="ECO:0000313" key="8">
    <source>
        <dbReference type="EMBL" id="OJJ52360.1"/>
    </source>
</evidence>
<proteinExistence type="inferred from homology"/>
<dbReference type="InterPro" id="IPR049326">
    <property type="entry name" value="Rhodopsin_dom_fungi"/>
</dbReference>
<dbReference type="STRING" id="1036612.A0A1L9SYU0"/>
<feature type="transmembrane region" description="Helical" evidence="6">
    <location>
        <begin position="28"/>
        <end position="47"/>
    </location>
</feature>